<protein>
    <recommendedName>
        <fullName evidence="8">Pirin N-terminal domain-containing protein</fullName>
    </recommendedName>
</protein>
<dbReference type="PANTHER" id="PTHR13903:SF8">
    <property type="entry name" value="PIRIN"/>
    <property type="match status" value="1"/>
</dbReference>
<feature type="domain" description="Pirin C-terminal" evidence="5">
    <location>
        <begin position="222"/>
        <end position="320"/>
    </location>
</feature>
<sequence length="366" mass="37446">MRASSDVVAPAAAPAPPPVPRRRSALPRRTDAPPSRPAARAVRPPVTASVAELSPPEHIAPSREPDGAARLLPGTRRYVGPWCFVEHHAGAGAGAEGASAALDTPAHPHTGLQLLTWVFAGAVEHRTSVAPNAVVRAGELSLLTAGRGASHGLADVSDAGTARAVRLAALLPPDALDASPSLEHHTELPVLAEGGVRLTVVVGTACGIDAPATTYRPLACAQLELAAGSHIALPVDREFEHGLLVDEGAITVEGTSAAATELVVVPLGRSYLRLTAGDAPARLLILGGPPLDDETVVWWGLAAPDHDGVAAARADWAAQRTRRARGADPAARFGRVDDGAAPATAPDLAGVRLRVPAPRGPARVTP</sequence>
<dbReference type="Proteomes" id="UP000221394">
    <property type="component" value="Unassembled WGS sequence"/>
</dbReference>
<keyword evidence="7" id="KW-1185">Reference proteome</keyword>
<dbReference type="CDD" id="cd02247">
    <property type="entry name" value="cupin_pirin_C"/>
    <property type="match status" value="1"/>
</dbReference>
<dbReference type="EMBL" id="PDJH01000001">
    <property type="protein sequence ID" value="PFG37052.1"/>
    <property type="molecule type" value="Genomic_DNA"/>
</dbReference>
<gene>
    <name evidence="6" type="ORF">ATL41_1799</name>
</gene>
<evidence type="ECO:0008006" key="8">
    <source>
        <dbReference type="Google" id="ProtNLM"/>
    </source>
</evidence>
<feature type="compositionally biased region" description="Low complexity" evidence="3">
    <location>
        <begin position="37"/>
        <end position="51"/>
    </location>
</feature>
<evidence type="ECO:0000256" key="2">
    <source>
        <dbReference type="RuleBase" id="RU003457"/>
    </source>
</evidence>
<dbReference type="PANTHER" id="PTHR13903">
    <property type="entry name" value="PIRIN-RELATED"/>
    <property type="match status" value="1"/>
</dbReference>
<comment type="caution">
    <text evidence="6">The sequence shown here is derived from an EMBL/GenBank/DDBJ whole genome shotgun (WGS) entry which is preliminary data.</text>
</comment>
<feature type="region of interest" description="Disordered" evidence="3">
    <location>
        <begin position="1"/>
        <end position="68"/>
    </location>
</feature>
<organism evidence="6 7">
    <name type="scientific">Flavimobilis soli</name>
    <dbReference type="NCBI Taxonomy" id="442709"/>
    <lineage>
        <taxon>Bacteria</taxon>
        <taxon>Bacillati</taxon>
        <taxon>Actinomycetota</taxon>
        <taxon>Actinomycetes</taxon>
        <taxon>Micrococcales</taxon>
        <taxon>Jonesiaceae</taxon>
        <taxon>Flavimobilis</taxon>
    </lineage>
</organism>
<proteinExistence type="inferred from homology"/>
<evidence type="ECO:0000313" key="7">
    <source>
        <dbReference type="Proteomes" id="UP000221394"/>
    </source>
</evidence>
<dbReference type="InterPro" id="IPR003829">
    <property type="entry name" value="Pirin_N_dom"/>
</dbReference>
<evidence type="ECO:0000259" key="5">
    <source>
        <dbReference type="Pfam" id="PF05726"/>
    </source>
</evidence>
<reference evidence="6 7" key="1">
    <citation type="submission" date="2017-10" db="EMBL/GenBank/DDBJ databases">
        <title>Sequencing the genomes of 1000 actinobacteria strains.</title>
        <authorList>
            <person name="Klenk H.-P."/>
        </authorList>
    </citation>
    <scope>NUCLEOTIDE SEQUENCE [LARGE SCALE GENOMIC DNA]</scope>
    <source>
        <strain evidence="6 7">DSM 21574</strain>
    </source>
</reference>
<evidence type="ECO:0000256" key="1">
    <source>
        <dbReference type="ARBA" id="ARBA00008416"/>
    </source>
</evidence>
<evidence type="ECO:0000259" key="4">
    <source>
        <dbReference type="Pfam" id="PF02678"/>
    </source>
</evidence>
<comment type="similarity">
    <text evidence="1 2">Belongs to the pirin family.</text>
</comment>
<feature type="region of interest" description="Disordered" evidence="3">
    <location>
        <begin position="327"/>
        <end position="351"/>
    </location>
</feature>
<evidence type="ECO:0000256" key="3">
    <source>
        <dbReference type="SAM" id="MobiDB-lite"/>
    </source>
</evidence>
<dbReference type="Pfam" id="PF02678">
    <property type="entry name" value="Pirin"/>
    <property type="match status" value="1"/>
</dbReference>
<name>A0A2A9EFL3_9MICO</name>
<feature type="compositionally biased region" description="Low complexity" evidence="3">
    <location>
        <begin position="1"/>
        <end position="12"/>
    </location>
</feature>
<dbReference type="SUPFAM" id="SSF51182">
    <property type="entry name" value="RmlC-like cupins"/>
    <property type="match status" value="1"/>
</dbReference>
<dbReference type="AlphaFoldDB" id="A0A2A9EFL3"/>
<evidence type="ECO:0000313" key="6">
    <source>
        <dbReference type="EMBL" id="PFG37052.1"/>
    </source>
</evidence>
<dbReference type="InterPro" id="IPR014710">
    <property type="entry name" value="RmlC-like_jellyroll"/>
</dbReference>
<dbReference type="Gene3D" id="2.60.120.10">
    <property type="entry name" value="Jelly Rolls"/>
    <property type="match status" value="1"/>
</dbReference>
<dbReference type="InterPro" id="IPR008778">
    <property type="entry name" value="Pirin_C_dom"/>
</dbReference>
<feature type="domain" description="Pirin N-terminal" evidence="4">
    <location>
        <begin position="77"/>
        <end position="156"/>
    </location>
</feature>
<dbReference type="InterPro" id="IPR011051">
    <property type="entry name" value="RmlC_Cupin_sf"/>
</dbReference>
<dbReference type="InterPro" id="IPR012093">
    <property type="entry name" value="Pirin"/>
</dbReference>
<dbReference type="Pfam" id="PF05726">
    <property type="entry name" value="Pirin_C"/>
    <property type="match status" value="1"/>
</dbReference>
<accession>A0A2A9EFL3</accession>